<evidence type="ECO:0000256" key="9">
    <source>
        <dbReference type="SAM" id="MobiDB-lite"/>
    </source>
</evidence>
<feature type="domain" description="Major facilitator superfamily (MFS) profile" evidence="11">
    <location>
        <begin position="29"/>
        <end position="495"/>
    </location>
</feature>
<keyword evidence="2 8" id="KW-0813">Transport</keyword>
<keyword evidence="13" id="KW-1185">Reference proteome</keyword>
<gene>
    <name evidence="12" type="ORF">K1X11_020550</name>
</gene>
<dbReference type="Gene3D" id="1.20.1250.20">
    <property type="entry name" value="MFS general substrate transporter like domains"/>
    <property type="match status" value="1"/>
</dbReference>
<keyword evidence="6 10" id="KW-1133">Transmembrane helix</keyword>
<feature type="compositionally biased region" description="Polar residues" evidence="9">
    <location>
        <begin position="1"/>
        <end position="10"/>
    </location>
</feature>
<dbReference type="InterPro" id="IPR020846">
    <property type="entry name" value="MFS_dom"/>
</dbReference>
<evidence type="ECO:0000313" key="12">
    <source>
        <dbReference type="EMBL" id="WRQ87210.1"/>
    </source>
</evidence>
<protein>
    <submittedName>
        <fullName evidence="12">Peptide MFS transporter</fullName>
    </submittedName>
</protein>
<feature type="transmembrane region" description="Helical" evidence="10">
    <location>
        <begin position="69"/>
        <end position="90"/>
    </location>
</feature>
<feature type="transmembrane region" description="Helical" evidence="10">
    <location>
        <begin position="340"/>
        <end position="361"/>
    </location>
</feature>
<dbReference type="PANTHER" id="PTHR23517:SF15">
    <property type="entry name" value="PROTON-DEPENDENT OLIGOPEPTIDE FAMILY TRANSPORT PROTEIN"/>
    <property type="match status" value="1"/>
</dbReference>
<feature type="transmembrane region" description="Helical" evidence="10">
    <location>
        <begin position="295"/>
        <end position="312"/>
    </location>
</feature>
<evidence type="ECO:0000313" key="13">
    <source>
        <dbReference type="Proteomes" id="UP000738431"/>
    </source>
</evidence>
<evidence type="ECO:0000259" key="11">
    <source>
        <dbReference type="PROSITE" id="PS50850"/>
    </source>
</evidence>
<evidence type="ECO:0000256" key="4">
    <source>
        <dbReference type="ARBA" id="ARBA00022692"/>
    </source>
</evidence>
<sequence>MSDQSTSSAPVDSLNDRGGIGGHPRGLSTLFFTEMWERFSYYGMRALLVLFMTLAIAEGGLGFSTEKAANIYGTYTMSVYLLGILGGFIADNFIGARRAVLIGGMVIAAGHYSMALPSETTFFIGLFLVAVGTGLLKPNISTMVGSLYSPEDARRDAGFSIFYMGINIGALSSALVCGWLAQSETFRGMLESWGMNPHGSWHWAFGAAGVGMTFGLISYLRRAGTLAHVGHVPAPEADGSRPWGKLGLVALGSAALIGLMVAAEEYKAIVFALFAVQIGAILFFAFRPSEESRRMAAILVLFMAAQVFWAIFEQAGSSVQLFADRLTRNEVFGAEFPSTWWQSVNSLWVILMAPCFAWLWIKLGKGGPSSPMKFVFGLLLVGVSFIWMIPAAKLTAEGLVSPIWLLGLFFLQTAGEMCLSPVGLSTMTKLAPARLTGLVMGIWFLAAALGNKLAGLLAGSFDESDPSSLVDFFLTQAMWVGIATAILLALVPWVKRLMGGVH</sequence>
<dbReference type="PANTHER" id="PTHR23517">
    <property type="entry name" value="RESISTANCE PROTEIN MDTM, PUTATIVE-RELATED-RELATED"/>
    <property type="match status" value="1"/>
</dbReference>
<dbReference type="Pfam" id="PF00854">
    <property type="entry name" value="PTR2"/>
    <property type="match status" value="1"/>
</dbReference>
<dbReference type="SUPFAM" id="SSF103473">
    <property type="entry name" value="MFS general substrate transporter"/>
    <property type="match status" value="1"/>
</dbReference>
<feature type="transmembrane region" description="Helical" evidence="10">
    <location>
        <begin position="473"/>
        <end position="494"/>
    </location>
</feature>
<dbReference type="PROSITE" id="PS01022">
    <property type="entry name" value="PTR2_1"/>
    <property type="match status" value="1"/>
</dbReference>
<dbReference type="Proteomes" id="UP000738431">
    <property type="component" value="Chromosome"/>
</dbReference>
<evidence type="ECO:0000256" key="5">
    <source>
        <dbReference type="ARBA" id="ARBA00022856"/>
    </source>
</evidence>
<reference evidence="12 13" key="1">
    <citation type="submission" date="2021-08" db="EMBL/GenBank/DDBJ databases">
        <authorList>
            <person name="Zhang D."/>
            <person name="Zhang A."/>
            <person name="Wang L."/>
        </authorList>
    </citation>
    <scope>NUCLEOTIDE SEQUENCE [LARGE SCALE GENOMIC DNA]</scope>
    <source>
        <strain evidence="12 13">WL0086</strain>
    </source>
</reference>
<feature type="transmembrane region" description="Helical" evidence="10">
    <location>
        <begin position="39"/>
        <end position="57"/>
    </location>
</feature>
<accession>A0ABZ1CA70</accession>
<dbReference type="InterPro" id="IPR036259">
    <property type="entry name" value="MFS_trans_sf"/>
</dbReference>
<keyword evidence="7 10" id="KW-0472">Membrane</keyword>
<comment type="subcellular location">
    <subcellularLocation>
        <location evidence="1">Cell membrane</location>
        <topology evidence="1">Multi-pass membrane protein</topology>
    </subcellularLocation>
    <subcellularLocation>
        <location evidence="8">Membrane</location>
        <topology evidence="8">Multi-pass membrane protein</topology>
    </subcellularLocation>
</comment>
<dbReference type="CDD" id="cd17346">
    <property type="entry name" value="MFS_DtpA_like"/>
    <property type="match status" value="1"/>
</dbReference>
<dbReference type="InterPro" id="IPR005279">
    <property type="entry name" value="Dipep/tripep_permease"/>
</dbReference>
<dbReference type="InterPro" id="IPR000109">
    <property type="entry name" value="POT_fam"/>
</dbReference>
<feature type="transmembrane region" description="Helical" evidence="10">
    <location>
        <begin position="373"/>
        <end position="391"/>
    </location>
</feature>
<evidence type="ECO:0000256" key="3">
    <source>
        <dbReference type="ARBA" id="ARBA00022475"/>
    </source>
</evidence>
<feature type="transmembrane region" description="Helical" evidence="10">
    <location>
        <begin position="201"/>
        <end position="221"/>
    </location>
</feature>
<evidence type="ECO:0000256" key="2">
    <source>
        <dbReference type="ARBA" id="ARBA00022448"/>
    </source>
</evidence>
<reference evidence="12 13" key="2">
    <citation type="submission" date="2023-12" db="EMBL/GenBank/DDBJ databases">
        <title>Description of an unclassified Opitutus bacterium of Verrucomicrobiota.</title>
        <authorList>
            <person name="Zhang D.-F."/>
        </authorList>
    </citation>
    <scope>NUCLEOTIDE SEQUENCE [LARGE SCALE GENOMIC DNA]</scope>
    <source>
        <strain evidence="12 13">WL0086</strain>
    </source>
</reference>
<organism evidence="12 13">
    <name type="scientific">Actomonas aquatica</name>
    <dbReference type="NCBI Taxonomy" id="2866162"/>
    <lineage>
        <taxon>Bacteria</taxon>
        <taxon>Pseudomonadati</taxon>
        <taxon>Verrucomicrobiota</taxon>
        <taxon>Opitutia</taxon>
        <taxon>Opitutales</taxon>
        <taxon>Opitutaceae</taxon>
        <taxon>Actomonas</taxon>
    </lineage>
</organism>
<dbReference type="PROSITE" id="PS01023">
    <property type="entry name" value="PTR2_2"/>
    <property type="match status" value="1"/>
</dbReference>
<dbReference type="RefSeq" id="WP_221029377.1">
    <property type="nucleotide sequence ID" value="NZ_CP139781.1"/>
</dbReference>
<evidence type="ECO:0000256" key="1">
    <source>
        <dbReference type="ARBA" id="ARBA00004651"/>
    </source>
</evidence>
<comment type="similarity">
    <text evidence="8">Belongs to the major facilitator superfamily. Proton-dependent oligopeptide transporter (POT/PTR) (TC 2.A.17) family.</text>
</comment>
<feature type="transmembrane region" description="Helical" evidence="10">
    <location>
        <begin position="161"/>
        <end position="181"/>
    </location>
</feature>
<evidence type="ECO:0000256" key="10">
    <source>
        <dbReference type="SAM" id="Phobius"/>
    </source>
</evidence>
<feature type="transmembrane region" description="Helical" evidence="10">
    <location>
        <begin position="436"/>
        <end position="461"/>
    </location>
</feature>
<proteinExistence type="inferred from homology"/>
<feature type="transmembrane region" description="Helical" evidence="10">
    <location>
        <begin position="242"/>
        <end position="262"/>
    </location>
</feature>
<dbReference type="NCBIfam" id="TIGR00924">
    <property type="entry name" value="yjdL_sub1_fam"/>
    <property type="match status" value="1"/>
</dbReference>
<feature type="transmembrane region" description="Helical" evidence="10">
    <location>
        <begin position="268"/>
        <end position="286"/>
    </location>
</feature>
<keyword evidence="3" id="KW-1003">Cell membrane</keyword>
<keyword evidence="5" id="KW-0571">Peptide transport</keyword>
<keyword evidence="4 8" id="KW-0812">Transmembrane</keyword>
<feature type="transmembrane region" description="Helical" evidence="10">
    <location>
        <begin position="122"/>
        <end position="140"/>
    </location>
</feature>
<name>A0ABZ1CA70_9BACT</name>
<dbReference type="InterPro" id="IPR050171">
    <property type="entry name" value="MFS_Transporters"/>
</dbReference>
<evidence type="ECO:0000256" key="7">
    <source>
        <dbReference type="ARBA" id="ARBA00023136"/>
    </source>
</evidence>
<dbReference type="InterPro" id="IPR018456">
    <property type="entry name" value="PTR2_symporter_CS"/>
</dbReference>
<feature type="region of interest" description="Disordered" evidence="9">
    <location>
        <begin position="1"/>
        <end position="20"/>
    </location>
</feature>
<feature type="transmembrane region" description="Helical" evidence="10">
    <location>
        <begin position="403"/>
        <end position="424"/>
    </location>
</feature>
<dbReference type="PROSITE" id="PS50850">
    <property type="entry name" value="MFS"/>
    <property type="match status" value="1"/>
</dbReference>
<keyword evidence="5" id="KW-0653">Protein transport</keyword>
<dbReference type="EMBL" id="CP139781">
    <property type="protein sequence ID" value="WRQ87210.1"/>
    <property type="molecule type" value="Genomic_DNA"/>
</dbReference>
<evidence type="ECO:0000256" key="6">
    <source>
        <dbReference type="ARBA" id="ARBA00022989"/>
    </source>
</evidence>
<evidence type="ECO:0000256" key="8">
    <source>
        <dbReference type="RuleBase" id="RU003755"/>
    </source>
</evidence>